<evidence type="ECO:0000259" key="1">
    <source>
        <dbReference type="Pfam" id="PF00534"/>
    </source>
</evidence>
<evidence type="ECO:0000313" key="3">
    <source>
        <dbReference type="EMBL" id="UZD55488.1"/>
    </source>
</evidence>
<dbReference type="InterPro" id="IPR028098">
    <property type="entry name" value="Glyco_trans_4-like_N"/>
</dbReference>
<dbReference type="Pfam" id="PF00534">
    <property type="entry name" value="Glycos_transf_1"/>
    <property type="match status" value="1"/>
</dbReference>
<dbReference type="InterPro" id="IPR001296">
    <property type="entry name" value="Glyco_trans_1"/>
</dbReference>
<dbReference type="PANTHER" id="PTHR45947:SF3">
    <property type="entry name" value="SULFOQUINOVOSYL TRANSFERASE SQD2"/>
    <property type="match status" value="1"/>
</dbReference>
<feature type="domain" description="Glycosyl transferase family 1" evidence="1">
    <location>
        <begin position="169"/>
        <end position="310"/>
    </location>
</feature>
<dbReference type="EMBL" id="CP110257">
    <property type="protein sequence ID" value="UZD55488.1"/>
    <property type="molecule type" value="Genomic_DNA"/>
</dbReference>
<protein>
    <submittedName>
        <fullName evidence="3">Glycosyltransferase family 4 protein</fullName>
    </submittedName>
</protein>
<proteinExistence type="predicted"/>
<dbReference type="SUPFAM" id="SSF53756">
    <property type="entry name" value="UDP-Glycosyltransferase/glycogen phosphorylase"/>
    <property type="match status" value="1"/>
</dbReference>
<accession>A0ABY6MU04</accession>
<dbReference type="PANTHER" id="PTHR45947">
    <property type="entry name" value="SULFOQUINOVOSYL TRANSFERASE SQD2"/>
    <property type="match status" value="1"/>
</dbReference>
<dbReference type="Pfam" id="PF13439">
    <property type="entry name" value="Glyco_transf_4"/>
    <property type="match status" value="1"/>
</dbReference>
<reference evidence="3" key="1">
    <citation type="submission" date="2022-10" db="EMBL/GenBank/DDBJ databases">
        <title>Complete genome sequence of Schlegelella aquatica LMG 23380.</title>
        <authorList>
            <person name="Musilova J."/>
            <person name="Kourilova X."/>
            <person name="Bezdicek M."/>
            <person name="Hermankova K."/>
            <person name="Obruca S."/>
            <person name="Sedlar K."/>
        </authorList>
    </citation>
    <scope>NUCLEOTIDE SEQUENCE</scope>
    <source>
        <strain evidence="3">LMG 23380</strain>
    </source>
</reference>
<gene>
    <name evidence="3" type="ORF">OMP39_02560</name>
</gene>
<evidence type="ECO:0000313" key="4">
    <source>
        <dbReference type="Proteomes" id="UP001163266"/>
    </source>
</evidence>
<name>A0ABY6MU04_9BURK</name>
<dbReference type="InterPro" id="IPR050194">
    <property type="entry name" value="Glycosyltransferase_grp1"/>
</dbReference>
<organism evidence="3 4">
    <name type="scientific">Caldimonas aquatica</name>
    <dbReference type="NCBI Taxonomy" id="376175"/>
    <lineage>
        <taxon>Bacteria</taxon>
        <taxon>Pseudomonadati</taxon>
        <taxon>Pseudomonadota</taxon>
        <taxon>Betaproteobacteria</taxon>
        <taxon>Burkholderiales</taxon>
        <taxon>Sphaerotilaceae</taxon>
        <taxon>Caldimonas</taxon>
    </lineage>
</organism>
<dbReference type="RefSeq" id="WP_264893242.1">
    <property type="nucleotide sequence ID" value="NZ_CP110257.1"/>
</dbReference>
<dbReference type="Gene3D" id="3.40.50.2000">
    <property type="entry name" value="Glycogen Phosphorylase B"/>
    <property type="match status" value="2"/>
</dbReference>
<feature type="domain" description="Glycosyltransferase subfamily 4-like N-terminal" evidence="2">
    <location>
        <begin position="18"/>
        <end position="125"/>
    </location>
</feature>
<keyword evidence="4" id="KW-1185">Reference proteome</keyword>
<sequence length="374" mass="42604">MRIAQVAPLFESVPPKAYGGTERVVSYLTEALVAMGHDVTLFASGDSITSAELVPIVERSLRLDPRHPDWLPWHTIMLDEVFRRAARFDVIHFHVDFLHYPMARRCPTPCLTTFHGRLDLPDLAPLHRHFADVPVVSISDHQRQPLPHARWMGTVYHGLPGGLYRFQPQPDDYFAFVGRISPEKRVDRAIEISKACGTRLRIAAKVDEADRRYFEQQIRPRLDDRLIEFVGEIDDRQKNEFIGRARALLFPIDWPEPFGLVMIEAFACGTPVIAFRCGSVPEVMVDGVTGFVVDTMEEAVAAARRVGQLERRRCREVFDTRFTAPVMAERYLDIYRQLRVEWPTRATPGAWAGTAWRDEGAWRPAGLGHTPQVA</sequence>
<dbReference type="Proteomes" id="UP001163266">
    <property type="component" value="Chromosome"/>
</dbReference>
<evidence type="ECO:0000259" key="2">
    <source>
        <dbReference type="Pfam" id="PF13439"/>
    </source>
</evidence>
<dbReference type="CDD" id="cd03802">
    <property type="entry name" value="GT4_AviGT4-like"/>
    <property type="match status" value="1"/>
</dbReference>